<reference evidence="1" key="1">
    <citation type="journal article" date="2020" name="mSystems">
        <title>Genome- and Community-Level Interaction Insights into Carbon Utilization and Element Cycling Functions of Hydrothermarchaeota in Hydrothermal Sediment.</title>
        <authorList>
            <person name="Zhou Z."/>
            <person name="Liu Y."/>
            <person name="Xu W."/>
            <person name="Pan J."/>
            <person name="Luo Z.H."/>
            <person name="Li M."/>
        </authorList>
    </citation>
    <scope>NUCLEOTIDE SEQUENCE [LARGE SCALE GENOMIC DNA]</scope>
    <source>
        <strain evidence="1">HyVt-92</strain>
    </source>
</reference>
<dbReference type="AlphaFoldDB" id="A0A7V5HYI7"/>
<evidence type="ECO:0008006" key="2">
    <source>
        <dbReference type="Google" id="ProtNLM"/>
    </source>
</evidence>
<name>A0A7V5HYI7_UNCAE</name>
<dbReference type="Proteomes" id="UP000886070">
    <property type="component" value="Unassembled WGS sequence"/>
</dbReference>
<comment type="caution">
    <text evidence="1">The sequence shown here is derived from an EMBL/GenBank/DDBJ whole genome shotgun (WGS) entry which is preliminary data.</text>
</comment>
<protein>
    <recommendedName>
        <fullName evidence="2">NolW-like domain-containing protein</fullName>
    </recommendedName>
</protein>
<evidence type="ECO:0000313" key="1">
    <source>
        <dbReference type="EMBL" id="HHF98259.1"/>
    </source>
</evidence>
<organism evidence="1">
    <name type="scientific">Aerophobetes bacterium</name>
    <dbReference type="NCBI Taxonomy" id="2030807"/>
    <lineage>
        <taxon>Bacteria</taxon>
        <taxon>Candidatus Aerophobota</taxon>
    </lineage>
</organism>
<dbReference type="EMBL" id="DRTT01000064">
    <property type="protein sequence ID" value="HHF98259.1"/>
    <property type="molecule type" value="Genomic_DNA"/>
</dbReference>
<sequence>MEIDEASNSLIVIDAKKFLDKIPPLIEKEDKIENQLVTRRYELLYLSPQEAKAVLDLVVSEFGKITFDVPQIGEKEKNGESEEIDIIKIPFEGQSKDKKKEENRGSLPSISLPHLHSVVFVTDLKRNFPKIEEVINNLNSEEWASRPVTYTFYVKEGSVERMALTIASILGIPPDNIEGLQLKKGGWIEMKLSSPSIDLGNIGAIGKK</sequence>
<proteinExistence type="predicted"/>
<accession>A0A7V5HYI7</accession>
<gene>
    <name evidence="1" type="ORF">ENL39_02080</name>
</gene>